<keyword evidence="4" id="KW-1185">Reference proteome</keyword>
<evidence type="ECO:0000313" key="4">
    <source>
        <dbReference type="Proteomes" id="UP000223913"/>
    </source>
</evidence>
<protein>
    <recommendedName>
        <fullName evidence="2">ASPIC/UnbV domain-containing protein</fullName>
    </recommendedName>
</protein>
<dbReference type="Pfam" id="PF07593">
    <property type="entry name" value="UnbV_ASPIC"/>
    <property type="match status" value="1"/>
</dbReference>
<comment type="caution">
    <text evidence="3">The sequence shown here is derived from an EMBL/GenBank/DDBJ whole genome shotgun (WGS) entry which is preliminary data.</text>
</comment>
<dbReference type="Proteomes" id="UP000223913">
    <property type="component" value="Unassembled WGS sequence"/>
</dbReference>
<dbReference type="AlphaFoldDB" id="A0A2D0NCN9"/>
<dbReference type="OrthoDB" id="9816120at2"/>
<dbReference type="PANTHER" id="PTHR16026:SF0">
    <property type="entry name" value="CARTILAGE ACIDIC PROTEIN 1"/>
    <property type="match status" value="1"/>
</dbReference>
<dbReference type="Pfam" id="PF13517">
    <property type="entry name" value="FG-GAP_3"/>
    <property type="match status" value="4"/>
</dbReference>
<keyword evidence="1" id="KW-0732">Signal</keyword>
<sequence length="1112" mass="123276">MLLSSCGTKSPEGNPDTLFTLMGAKTTGIDFENTITYDKDFNIYTYRNFYNGGGVAIGDINNDSLPDIYFTSNQGANQLYLNKGDFRFENITDRAGVAGTHAWSTGVVMVDINGDGLLDIYVSNSGDVEGDDKQNELFINQGDLTFTSEAESYGLADEGLTTQTAFFDYDQDGDLDAYVLNNSFRPISSFNLKNNERVIRDPVNGDKLYENRDGHFYNVSDSAGIYGSIIGFGLGILTSDLNGDGWLDIYVCNDFFERDYIYMNNRDGTFSEQLTQQMRSTSMASMGVDIADLNDDGYPEVFVTEMLPKDEARLKTSMTFENWAKYRFNHRYGYHHQFTRNMLHINSGPFDTLQDIAFTEQGRLRGVEASDWSWGALLADLDLDGHKDLYITNGVYKDILNQDYLRYISSDVVIESVISGEGVNYQKLIDIIPSQPISNVAYAGSKEVLFTDKTREWGLEVPGFSNGVAYGDLDNDGDLDLIVNNVNMPAFVYQNQSRQIDPERSYLKIKLRGPDKNTQAIGARVLIRHRGESHWLEQVTVRGFQSSVDDVLTYGSTSTEPIDSLVVFWPDGREKVLTQMPLNQTLYLNAADGPDTIADDRDESWTAPDFAFQDRTTTLPDSLLHRENEFSDFDRNGMLFHMLSTQGPKIAVADINGDGREDLFLCGAKDAAGKLYLQNADGRLSALASATLDADRRCEDVDALFFDADNDGDQDLYVASGGNEYVSSSSALSDRLYLNDGRGNFTKSPQLLPVSQFESTSNVTAADFDKDGDMDLFVGIRLKDRMIGIPQNGYLLENDGQGDFTEVSSEIAPGLQEIGLITDAAWTDIDGDDWPDLIVVGEWMQVEIFRNQNGQFSRMTEAAGLDQYRGWWNTVAVADLDGDGDSDLVLGNHGLNSRFEASSEKPVSCYVNDFDQNGTIEQVICTYNGADAYPLTLRHDLTTQMPGLKKQFLKYEDYKLKKIEDIFSKDQLAGALVHSANFLQSAVAINDGNGHFHLEALPLEAQVAPVYAIHITDLNTDGIPDLLLGGNLLEVKPEVGPYDASFGTCLLGRGDGTFRPVANAAIGLKLEGQVRDLRPFRIGTKELILVGTNNARVQALETIKANRLITAQ</sequence>
<organism evidence="3 4">
    <name type="scientific">Flavilitoribacter nigricans (strain ATCC 23147 / DSM 23189 / NBRC 102662 / NCIMB 1420 / SS-2)</name>
    <name type="common">Lewinella nigricans</name>
    <dbReference type="NCBI Taxonomy" id="1122177"/>
    <lineage>
        <taxon>Bacteria</taxon>
        <taxon>Pseudomonadati</taxon>
        <taxon>Bacteroidota</taxon>
        <taxon>Saprospiria</taxon>
        <taxon>Saprospirales</taxon>
        <taxon>Lewinellaceae</taxon>
        <taxon>Flavilitoribacter</taxon>
    </lineage>
</organism>
<dbReference type="InterPro" id="IPR011519">
    <property type="entry name" value="UnbV_ASPIC"/>
</dbReference>
<feature type="domain" description="ASPIC/UnbV" evidence="2">
    <location>
        <begin position="520"/>
        <end position="586"/>
    </location>
</feature>
<dbReference type="InterPro" id="IPR027039">
    <property type="entry name" value="Crtac1"/>
</dbReference>
<dbReference type="SUPFAM" id="SSF69318">
    <property type="entry name" value="Integrin alpha N-terminal domain"/>
    <property type="match status" value="3"/>
</dbReference>
<dbReference type="EMBL" id="PDUD01000018">
    <property type="protein sequence ID" value="PHN06255.1"/>
    <property type="molecule type" value="Genomic_DNA"/>
</dbReference>
<evidence type="ECO:0000313" key="3">
    <source>
        <dbReference type="EMBL" id="PHN06255.1"/>
    </source>
</evidence>
<evidence type="ECO:0000256" key="1">
    <source>
        <dbReference type="ARBA" id="ARBA00022729"/>
    </source>
</evidence>
<accession>A0A2D0NCN9</accession>
<dbReference type="PANTHER" id="PTHR16026">
    <property type="entry name" value="CARTILAGE ACIDIC PROTEIN 1"/>
    <property type="match status" value="1"/>
</dbReference>
<dbReference type="InterPro" id="IPR013517">
    <property type="entry name" value="FG-GAP"/>
</dbReference>
<dbReference type="Gene3D" id="2.130.10.130">
    <property type="entry name" value="Integrin alpha, N-terminal"/>
    <property type="match status" value="4"/>
</dbReference>
<evidence type="ECO:0000259" key="2">
    <source>
        <dbReference type="Pfam" id="PF07593"/>
    </source>
</evidence>
<name>A0A2D0NCN9_FLAN2</name>
<dbReference type="InterPro" id="IPR028994">
    <property type="entry name" value="Integrin_alpha_N"/>
</dbReference>
<proteinExistence type="predicted"/>
<gene>
    <name evidence="3" type="ORF">CRP01_11805</name>
</gene>
<reference evidence="3 4" key="1">
    <citation type="submission" date="2017-10" db="EMBL/GenBank/DDBJ databases">
        <title>The draft genome sequence of Lewinella nigricans NBRC 102662.</title>
        <authorList>
            <person name="Wang K."/>
        </authorList>
    </citation>
    <scope>NUCLEOTIDE SEQUENCE [LARGE SCALE GENOMIC DNA]</scope>
    <source>
        <strain evidence="3 4">NBRC 102662</strain>
    </source>
</reference>